<dbReference type="OrthoDB" id="6355951at2759"/>
<organism evidence="2 3">
    <name type="scientific">Ornithorhynchus anatinus</name>
    <name type="common">Duckbill platypus</name>
    <dbReference type="NCBI Taxonomy" id="9258"/>
    <lineage>
        <taxon>Eukaryota</taxon>
        <taxon>Metazoa</taxon>
        <taxon>Chordata</taxon>
        <taxon>Craniata</taxon>
        <taxon>Vertebrata</taxon>
        <taxon>Euteleostomi</taxon>
        <taxon>Mammalia</taxon>
        <taxon>Monotremata</taxon>
        <taxon>Ornithorhynchidae</taxon>
        <taxon>Ornithorhynchus</taxon>
    </lineage>
</organism>
<keyword evidence="3" id="KW-1185">Reference proteome</keyword>
<name>A0A6I8PFW5_ORNAN</name>
<reference evidence="2" key="3">
    <citation type="submission" date="2025-09" db="UniProtKB">
        <authorList>
            <consortium name="Ensembl"/>
        </authorList>
    </citation>
    <scope>IDENTIFICATION</scope>
    <source>
        <strain evidence="2">Glennie</strain>
    </source>
</reference>
<dbReference type="PANTHER" id="PTHR15254">
    <property type="entry name" value="FANCONI ANEMIA GROUP G PROTEIN FAMILY MEMBER"/>
    <property type="match status" value="1"/>
</dbReference>
<dbReference type="PANTHER" id="PTHR15254:SF2">
    <property type="entry name" value="FANCONI ANEMIA GROUP G PROTEIN"/>
    <property type="match status" value="1"/>
</dbReference>
<dbReference type="KEGG" id="oaa:100091590"/>
<dbReference type="InParanoid" id="A0A6I8PFW5"/>
<dbReference type="GO" id="GO:0043240">
    <property type="term" value="C:Fanconi anaemia nuclear complex"/>
    <property type="evidence" value="ECO:0000318"/>
    <property type="project" value="GO_Central"/>
</dbReference>
<dbReference type="SUPFAM" id="SSF48452">
    <property type="entry name" value="TPR-like"/>
    <property type="match status" value="2"/>
</dbReference>
<dbReference type="InterPro" id="IPR011990">
    <property type="entry name" value="TPR-like_helical_dom_sf"/>
</dbReference>
<evidence type="ECO:0000256" key="1">
    <source>
        <dbReference type="SAM" id="MobiDB-lite"/>
    </source>
</evidence>
<dbReference type="InterPro" id="IPR019734">
    <property type="entry name" value="TPR_rpt"/>
</dbReference>
<evidence type="ECO:0000313" key="3">
    <source>
        <dbReference type="Proteomes" id="UP000002279"/>
    </source>
</evidence>
<dbReference type="GO" id="GO:0036297">
    <property type="term" value="P:interstrand cross-link repair"/>
    <property type="evidence" value="ECO:0007669"/>
    <property type="project" value="InterPro"/>
</dbReference>
<dbReference type="AlphaFoldDB" id="A0A6I8PFW5"/>
<reference evidence="2" key="2">
    <citation type="submission" date="2025-08" db="UniProtKB">
        <authorList>
            <consortium name="Ensembl"/>
        </authorList>
    </citation>
    <scope>IDENTIFICATION</scope>
    <source>
        <strain evidence="2">Glennie</strain>
    </source>
</reference>
<accession>A0A6I8PFW5</accession>
<dbReference type="FunCoup" id="A0A6I8PFW5">
    <property type="interactions" value="1965"/>
</dbReference>
<dbReference type="GeneTree" id="ENSGT00390000007195"/>
<evidence type="ECO:0000313" key="2">
    <source>
        <dbReference type="Ensembl" id="ENSOANP00000050933.1"/>
    </source>
</evidence>
<dbReference type="CTD" id="2189"/>
<dbReference type="GeneID" id="100091590"/>
<dbReference type="InterPro" id="IPR039684">
    <property type="entry name" value="FANCG"/>
</dbReference>
<dbReference type="Bgee" id="ENSOANG00000038876">
    <property type="expression patterns" value="Expressed in heart and 6 other cell types or tissues"/>
</dbReference>
<protein>
    <submittedName>
        <fullName evidence="2">FA complementation group G</fullName>
    </submittedName>
</protein>
<proteinExistence type="predicted"/>
<dbReference type="OMA" id="CCLAWRA"/>
<reference evidence="2 3" key="1">
    <citation type="journal article" date="2008" name="Nature">
        <title>Genome analysis of the platypus reveals unique signatures of evolution.</title>
        <authorList>
            <person name="Warren W.C."/>
            <person name="Hillier L.W."/>
            <person name="Marshall Graves J.A."/>
            <person name="Birney E."/>
            <person name="Ponting C.P."/>
            <person name="Grutzner F."/>
            <person name="Belov K."/>
            <person name="Miller W."/>
            <person name="Clarke L."/>
            <person name="Chinwalla A.T."/>
            <person name="Yang S.P."/>
            <person name="Heger A."/>
            <person name="Locke D.P."/>
            <person name="Miethke P."/>
            <person name="Waters P.D."/>
            <person name="Veyrunes F."/>
            <person name="Fulton L."/>
            <person name="Fulton B."/>
            <person name="Graves T."/>
            <person name="Wallis J."/>
            <person name="Puente X.S."/>
            <person name="Lopez-Otin C."/>
            <person name="Ordonez G.R."/>
            <person name="Eichler E.E."/>
            <person name="Chen L."/>
            <person name="Cheng Z."/>
            <person name="Deakin J.E."/>
            <person name="Alsop A."/>
            <person name="Thompson K."/>
            <person name="Kirby P."/>
            <person name="Papenfuss A.T."/>
            <person name="Wakefield M.J."/>
            <person name="Olender T."/>
            <person name="Lancet D."/>
            <person name="Huttley G.A."/>
            <person name="Smit A.F."/>
            <person name="Pask A."/>
            <person name="Temple-Smith P."/>
            <person name="Batzer M.A."/>
            <person name="Walker J.A."/>
            <person name="Konkel M.K."/>
            <person name="Harris R.S."/>
            <person name="Whittington C.M."/>
            <person name="Wong E.S."/>
            <person name="Gemmell N.J."/>
            <person name="Buschiazzo E."/>
            <person name="Vargas Jentzsch I.M."/>
            <person name="Merkel A."/>
            <person name="Schmitz J."/>
            <person name="Zemann A."/>
            <person name="Churakov G."/>
            <person name="Kriegs J.O."/>
            <person name="Brosius J."/>
            <person name="Murchison E.P."/>
            <person name="Sachidanandam R."/>
            <person name="Smith C."/>
            <person name="Hannon G.J."/>
            <person name="Tsend-Ayush E."/>
            <person name="McMillan D."/>
            <person name="Attenborough R."/>
            <person name="Rens W."/>
            <person name="Ferguson-Smith M."/>
            <person name="Lefevre C.M."/>
            <person name="Sharp J.A."/>
            <person name="Nicholas K.R."/>
            <person name="Ray D.A."/>
            <person name="Kube M."/>
            <person name="Reinhardt R."/>
            <person name="Pringle T.H."/>
            <person name="Taylor J."/>
            <person name="Jones R.C."/>
            <person name="Nixon B."/>
            <person name="Dacheux J.L."/>
            <person name="Niwa H."/>
            <person name="Sekita Y."/>
            <person name="Huang X."/>
            <person name="Stark A."/>
            <person name="Kheradpour P."/>
            <person name="Kellis M."/>
            <person name="Flicek P."/>
            <person name="Chen Y."/>
            <person name="Webber C."/>
            <person name="Hardison R."/>
            <person name="Nelson J."/>
            <person name="Hallsworth-Pepin K."/>
            <person name="Delehaunty K."/>
            <person name="Markovic C."/>
            <person name="Minx P."/>
            <person name="Feng Y."/>
            <person name="Kremitzki C."/>
            <person name="Mitreva M."/>
            <person name="Glasscock J."/>
            <person name="Wylie T."/>
            <person name="Wohldmann P."/>
            <person name="Thiru P."/>
            <person name="Nhan M.N."/>
            <person name="Pohl C.S."/>
            <person name="Smith S.M."/>
            <person name="Hou S."/>
            <person name="Nefedov M."/>
            <person name="de Jong P.J."/>
            <person name="Renfree M.B."/>
            <person name="Mardis E.R."/>
            <person name="Wilson R.K."/>
        </authorList>
    </citation>
    <scope>NUCLEOTIDE SEQUENCE [LARGE SCALE GENOMIC DNA]</scope>
    <source>
        <strain evidence="2 3">Glennie</strain>
    </source>
</reference>
<dbReference type="Gene3D" id="1.25.40.10">
    <property type="entry name" value="Tetratricopeptide repeat domain"/>
    <property type="match status" value="2"/>
</dbReference>
<dbReference type="RefSeq" id="XP_028917251.1">
    <property type="nucleotide sequence ID" value="XM_029061418.2"/>
</dbReference>
<gene>
    <name evidence="2" type="primary">FANCG</name>
</gene>
<sequence>METSCLGRWRAENDRVISRWKEAQHADLDCALQRAARQSHLALSRLLCEIQGLPATVPVLPLEITVLYNALVLGAALAGGFTQDHSDGIRIGLRRVLEARGESSGGDPQQLWQAVLRDRPPPEPFLPLHRLAGLQGALWLAADHPEKAADLIGRLSPGQKAEPPPGDRATRGRSDTGRLLVPLARWEPPREDPQAALAVQGAQELRDVLLTAATFRHGLQELEAENQAEALTALQEAAAGPCSRGVLAKIHTALSCCHQRLGRPQTALQLLLQALQADPRGEAPLYQAAALYRQWGRTSAELETLELLAEVLSVPDDRRSSALLRCLICVELLVPGPRPNSPLQTTSQSEVKCLLARRYLRTRRVEEASEHYLDLLALWQEGSQQQVSLPSGSLLPEVFLEAAAALVEAGRAQDSLTVCEELLRHVEDRLPAVLRLETAESVPEDAKDRLSCLLWAGAAHLFQGQAWIGLGDWKQAVSHFTQSLSFLFRVQLSNGDGISRLEESPPEVEVLRRLQGAALIGRGTQQLVNGREAQALQDFLLGAQVCPGCRDPALHLVRALWKLNRRPEAVAHWRELESPSAELDGDSQRAAERRLPLYLVSCLSWSRFPSEEPLLGELRAYVRQAAGH</sequence>
<dbReference type="Proteomes" id="UP000002279">
    <property type="component" value="Chromosome 3"/>
</dbReference>
<feature type="region of interest" description="Disordered" evidence="1">
    <location>
        <begin position="154"/>
        <end position="175"/>
    </location>
</feature>
<dbReference type="GO" id="GO:0006974">
    <property type="term" value="P:DNA damage response"/>
    <property type="evidence" value="ECO:0000318"/>
    <property type="project" value="GO_Central"/>
</dbReference>
<dbReference type="SMART" id="SM00028">
    <property type="entry name" value="TPR"/>
    <property type="match status" value="5"/>
</dbReference>
<dbReference type="Ensembl" id="ENSOANT00000064192.1">
    <property type="protein sequence ID" value="ENSOANP00000050933.1"/>
    <property type="gene ID" value="ENSOANG00000038876.1"/>
</dbReference>